<sequence length="558" mass="64984">MSSRMIGKKGYNSQKKGCPYVGQLQSDYVALKTVPNCKFCGAKRIEYEPPGFCCNNGSIKLVSHEMPAELQHLYLGTTEECKHFRTYIRTYNNMFAFTSLGVNYDRELAKRNRGIYTFRVQGKMYHFINDLVPPSGIARNLQLYFYDNDNELANRMACSEKIHESIVKKLMNILRINPYSIFLKSLIDVPNLSNYNIALKSDSGLDQRVYNLPTTSEVAGIWVEKEITELSFAPHIRIYTHSNRSQVVNYYYGCYDLLQYPLLFPYGQSGWHCGIKKIIQPKVTSKRRAYCEHEELPSIRNMCSVDGYLHMEAQNLEKGKRKRDNISIREYYCYKFQMREDETNEPLYSGRLFQQYSVAEHIKLETQRLDFFSFNPDLFRIEMLQGLIDVLRLGERDASNIGKQTFLPVSFIGGPRDMRRRYMDAISLVQQFGKPDLFITITCNPSWPEVKEHLLLTDEAQNRPDLISRVFRAKIEELKTDILKRNIFGKVAVFMYTIEFQKRGLPHAHFLIILTNEYKLLTPESYDNIVRAELPDSNTEETLYKLVLQHMIHGPVAS</sequence>
<dbReference type="RefSeq" id="XP_075090307.1">
    <property type="nucleotide sequence ID" value="XM_075234206.1"/>
</dbReference>
<gene>
    <name evidence="2" type="primary">LOC107808703</name>
</gene>
<evidence type="ECO:0000313" key="2">
    <source>
        <dbReference type="RefSeq" id="XP_075090307.1"/>
    </source>
</evidence>
<proteinExistence type="predicted"/>
<dbReference type="Proteomes" id="UP000790787">
    <property type="component" value="Chromosome 17"/>
</dbReference>
<protein>
    <submittedName>
        <fullName evidence="2">Uncharacterized protein LOC107808703 isoform X1</fullName>
    </submittedName>
</protein>
<name>A0AC58SZA1_TOBAC</name>
<reference evidence="2" key="2">
    <citation type="submission" date="2025-08" db="UniProtKB">
        <authorList>
            <consortium name="RefSeq"/>
        </authorList>
    </citation>
    <scope>IDENTIFICATION</scope>
    <source>
        <tissue evidence="2">Leaf</tissue>
    </source>
</reference>
<accession>A0AC58SZA1</accession>
<reference evidence="1" key="1">
    <citation type="journal article" date="2014" name="Nat. Commun.">
        <title>The tobacco genome sequence and its comparison with those of tomato and potato.</title>
        <authorList>
            <person name="Sierro N."/>
            <person name="Battey J.N."/>
            <person name="Ouadi S."/>
            <person name="Bakaher N."/>
            <person name="Bovet L."/>
            <person name="Willig A."/>
            <person name="Goepfert S."/>
            <person name="Peitsch M.C."/>
            <person name="Ivanov N.V."/>
        </authorList>
    </citation>
    <scope>NUCLEOTIDE SEQUENCE [LARGE SCALE GENOMIC DNA]</scope>
</reference>
<organism evidence="1 2">
    <name type="scientific">Nicotiana tabacum</name>
    <name type="common">Common tobacco</name>
    <dbReference type="NCBI Taxonomy" id="4097"/>
    <lineage>
        <taxon>Eukaryota</taxon>
        <taxon>Viridiplantae</taxon>
        <taxon>Streptophyta</taxon>
        <taxon>Embryophyta</taxon>
        <taxon>Tracheophyta</taxon>
        <taxon>Spermatophyta</taxon>
        <taxon>Magnoliopsida</taxon>
        <taxon>eudicotyledons</taxon>
        <taxon>Gunneridae</taxon>
        <taxon>Pentapetalae</taxon>
        <taxon>asterids</taxon>
        <taxon>lamiids</taxon>
        <taxon>Solanales</taxon>
        <taxon>Solanaceae</taxon>
        <taxon>Nicotianoideae</taxon>
        <taxon>Nicotianeae</taxon>
        <taxon>Nicotiana</taxon>
    </lineage>
</organism>
<keyword evidence="1" id="KW-1185">Reference proteome</keyword>
<evidence type="ECO:0000313" key="1">
    <source>
        <dbReference type="Proteomes" id="UP000790787"/>
    </source>
</evidence>